<evidence type="ECO:0000313" key="2">
    <source>
        <dbReference type="Proteomes" id="UP000004736"/>
    </source>
</evidence>
<organism evidence="1 2">
    <name type="scientific">Dialister invisus DSM 15470</name>
    <dbReference type="NCBI Taxonomy" id="592028"/>
    <lineage>
        <taxon>Bacteria</taxon>
        <taxon>Bacillati</taxon>
        <taxon>Bacillota</taxon>
        <taxon>Negativicutes</taxon>
        <taxon>Veillonellales</taxon>
        <taxon>Veillonellaceae</taxon>
        <taxon>Dialister</taxon>
    </lineage>
</organism>
<comment type="caution">
    <text evidence="1">The sequence shown here is derived from an EMBL/GenBank/DDBJ whole genome shotgun (WGS) entry which is preliminary data.</text>
</comment>
<dbReference type="EMBL" id="ACIM02000001">
    <property type="protein sequence ID" value="EEW97140.1"/>
    <property type="molecule type" value="Genomic_DNA"/>
</dbReference>
<dbReference type="AlphaFoldDB" id="C9LNK4"/>
<evidence type="ECO:0000313" key="1">
    <source>
        <dbReference type="EMBL" id="EEW97140.1"/>
    </source>
</evidence>
<dbReference type="Proteomes" id="UP000004736">
    <property type="component" value="Unassembled WGS sequence"/>
</dbReference>
<sequence length="155" mass="17363">MSSLLALTMRMGISSCSRSLRQIVFVSVDVNGIFSFGEENKILLWGQEGNQPPAGGIFRMFQIAVKKVMAGNFGGTRTLGYIFQIQIIIAAAQGWGAGRHNSGNDDSHENRHDKHDEVRNQQPAFYSHSFPLYSFSFTLPQMIDAFKRKESLNFV</sequence>
<keyword evidence="2" id="KW-1185">Reference proteome</keyword>
<protein>
    <submittedName>
        <fullName evidence="1">Uncharacterized protein</fullName>
    </submittedName>
</protein>
<dbReference type="STRING" id="592028.GCWU000321_01127"/>
<proteinExistence type="predicted"/>
<name>C9LNK4_9FIRM</name>
<reference evidence="1" key="1">
    <citation type="submission" date="2009-09" db="EMBL/GenBank/DDBJ databases">
        <authorList>
            <person name="Weinstock G."/>
            <person name="Sodergren E."/>
            <person name="Clifton S."/>
            <person name="Fulton L."/>
            <person name="Fulton B."/>
            <person name="Courtney L."/>
            <person name="Fronick C."/>
            <person name="Harrison M."/>
            <person name="Strong C."/>
            <person name="Farmer C."/>
            <person name="Delahaunty K."/>
            <person name="Markovic C."/>
            <person name="Hall O."/>
            <person name="Minx P."/>
            <person name="Tomlinson C."/>
            <person name="Mitreva M."/>
            <person name="Nelson J."/>
            <person name="Hou S."/>
            <person name="Wollam A."/>
            <person name="Pepin K.H."/>
            <person name="Johnson M."/>
            <person name="Bhonagiri V."/>
            <person name="Nash W.E."/>
            <person name="Warren W."/>
            <person name="Chinwalla A."/>
            <person name="Mardis E.R."/>
            <person name="Wilson R.K."/>
        </authorList>
    </citation>
    <scope>NUCLEOTIDE SEQUENCE [LARGE SCALE GENOMIC DNA]</scope>
    <source>
        <strain evidence="1">DSM 15470</strain>
    </source>
</reference>
<dbReference type="HOGENOM" id="CLU_1692704_0_0_9"/>
<gene>
    <name evidence="1" type="ORF">GCWU000321_01127</name>
</gene>
<accession>C9LNK4</accession>